<dbReference type="SUPFAM" id="SSF55961">
    <property type="entry name" value="Bet v1-like"/>
    <property type="match status" value="1"/>
</dbReference>
<dbReference type="EMBL" id="JAVREQ010000007">
    <property type="protein sequence ID" value="MDT0379125.1"/>
    <property type="molecule type" value="Genomic_DNA"/>
</dbReference>
<name>A0ABU2NQ75_9ACTN</name>
<dbReference type="RefSeq" id="WP_311672936.1">
    <property type="nucleotide sequence ID" value="NZ_JAVREQ010000007.1"/>
</dbReference>
<evidence type="ECO:0000313" key="1">
    <source>
        <dbReference type="EMBL" id="MDT0379125.1"/>
    </source>
</evidence>
<sequence length="164" mass="18576">MTRPWHRFRFRSSWRRMPGPPARVYAELQRVEDYPAWWPQTRAASPAVAARDGETAEIRLRSFLPLEHRVTLRAGRREPRPPGPGGGDLSVVMDGDLRGWVRCTVRADSGGGSRVDFEQYTEVATPLLRLVALPARPLLRANHAWMMRAGRRGLTARLRGLDEG</sequence>
<dbReference type="Gene3D" id="3.30.530.20">
    <property type="match status" value="1"/>
</dbReference>
<evidence type="ECO:0000313" key="2">
    <source>
        <dbReference type="Proteomes" id="UP001183414"/>
    </source>
</evidence>
<reference evidence="2" key="1">
    <citation type="submission" date="2023-07" db="EMBL/GenBank/DDBJ databases">
        <title>30 novel species of actinomycetes from the DSMZ collection.</title>
        <authorList>
            <person name="Nouioui I."/>
        </authorList>
    </citation>
    <scope>NUCLEOTIDE SEQUENCE [LARGE SCALE GENOMIC DNA]</scope>
    <source>
        <strain evidence="2">DSM 42041</strain>
    </source>
</reference>
<protein>
    <submittedName>
        <fullName evidence="1">Polyketide cyclase</fullName>
    </submittedName>
</protein>
<proteinExistence type="predicted"/>
<accession>A0ABU2NQ75</accession>
<organism evidence="1 2">
    <name type="scientific">Streptomyces hazeniae</name>
    <dbReference type="NCBI Taxonomy" id="3075538"/>
    <lineage>
        <taxon>Bacteria</taxon>
        <taxon>Bacillati</taxon>
        <taxon>Actinomycetota</taxon>
        <taxon>Actinomycetes</taxon>
        <taxon>Kitasatosporales</taxon>
        <taxon>Streptomycetaceae</taxon>
        <taxon>Streptomyces</taxon>
    </lineage>
</organism>
<dbReference type="InterPro" id="IPR023393">
    <property type="entry name" value="START-like_dom_sf"/>
</dbReference>
<gene>
    <name evidence="1" type="ORF">RM572_10115</name>
</gene>
<keyword evidence="2" id="KW-1185">Reference proteome</keyword>
<dbReference type="Proteomes" id="UP001183414">
    <property type="component" value="Unassembled WGS sequence"/>
</dbReference>
<comment type="caution">
    <text evidence="1">The sequence shown here is derived from an EMBL/GenBank/DDBJ whole genome shotgun (WGS) entry which is preliminary data.</text>
</comment>